<dbReference type="Gene3D" id="3.30.450.20">
    <property type="entry name" value="PAS domain"/>
    <property type="match status" value="1"/>
</dbReference>
<dbReference type="CDD" id="cd00130">
    <property type="entry name" value="PAS"/>
    <property type="match status" value="1"/>
</dbReference>
<evidence type="ECO:0000259" key="2">
    <source>
        <dbReference type="SMART" id="SM00331"/>
    </source>
</evidence>
<sequence>MSVAQTLLSQDMCEYCQRFDLLDMLNDAVLLLDAQDGDILFMNQKALELYQYDKSEMKALSITVLSHDAAETTKDQMAMVINQARKGFVFTANHVRKNGTIFKVEISARHLMMHGRNVVAALIRNVTIDAKIREEVAITGKIQRRLLPGDLETVLFHMCTIYQPLQGLSGDLYDVKYDDENRVLYGFIVDVMGHGLVATGQSGILRYLFRQAVEKRVPINGKLAWINNEVIPFFSSGGFAASLLFEFDFTRKILSYSSAGINQFFYLGGEEPAVIKSPGLFLGINQDETYDQSLLSFQSGDSFFFMTDGLFEMIQQPLAHSQTFRSMHELCKNLAVSQAIADDASAIGILIR</sequence>
<dbReference type="EMBL" id="FMJE01000004">
    <property type="protein sequence ID" value="SCM81524.1"/>
    <property type="molecule type" value="Genomic_DNA"/>
</dbReference>
<dbReference type="Pfam" id="PF07228">
    <property type="entry name" value="SpoIIE"/>
    <property type="match status" value="1"/>
</dbReference>
<dbReference type="InterPro" id="IPR035965">
    <property type="entry name" value="PAS-like_dom_sf"/>
</dbReference>
<dbReference type="InterPro" id="IPR001932">
    <property type="entry name" value="PPM-type_phosphatase-like_dom"/>
</dbReference>
<dbReference type="InterPro" id="IPR052016">
    <property type="entry name" value="Bact_Sigma-Reg"/>
</dbReference>
<accession>A0A212LV79</accession>
<feature type="domain" description="PPM-type phosphatase" evidence="2">
    <location>
        <begin position="150"/>
        <end position="351"/>
    </location>
</feature>
<protein>
    <submittedName>
        <fullName evidence="3">PAS sensor protein</fullName>
    </submittedName>
</protein>
<dbReference type="NCBIfam" id="TIGR00229">
    <property type="entry name" value="sensory_box"/>
    <property type="match status" value="1"/>
</dbReference>
<dbReference type="Gene3D" id="3.60.40.10">
    <property type="entry name" value="PPM-type phosphatase domain"/>
    <property type="match status" value="1"/>
</dbReference>
<keyword evidence="1" id="KW-0378">Hydrolase</keyword>
<reference evidence="3" key="1">
    <citation type="submission" date="2016-08" db="EMBL/GenBank/DDBJ databases">
        <authorList>
            <person name="Seilhamer J.J."/>
        </authorList>
    </citation>
    <scope>NUCLEOTIDE SEQUENCE</scope>
    <source>
        <strain evidence="3">86</strain>
    </source>
</reference>
<dbReference type="PANTHER" id="PTHR43156:SF2">
    <property type="entry name" value="STAGE II SPORULATION PROTEIN E"/>
    <property type="match status" value="1"/>
</dbReference>
<dbReference type="InterPro" id="IPR036457">
    <property type="entry name" value="PPM-type-like_dom_sf"/>
</dbReference>
<organism evidence="3">
    <name type="scientific">uncultured Sporomusa sp</name>
    <dbReference type="NCBI Taxonomy" id="307249"/>
    <lineage>
        <taxon>Bacteria</taxon>
        <taxon>Bacillati</taxon>
        <taxon>Bacillota</taxon>
        <taxon>Negativicutes</taxon>
        <taxon>Selenomonadales</taxon>
        <taxon>Sporomusaceae</taxon>
        <taxon>Sporomusa</taxon>
        <taxon>environmental samples</taxon>
    </lineage>
</organism>
<evidence type="ECO:0000256" key="1">
    <source>
        <dbReference type="ARBA" id="ARBA00022801"/>
    </source>
</evidence>
<proteinExistence type="predicted"/>
<dbReference type="InterPro" id="IPR000014">
    <property type="entry name" value="PAS"/>
</dbReference>
<dbReference type="GO" id="GO:0016791">
    <property type="term" value="F:phosphatase activity"/>
    <property type="evidence" value="ECO:0007669"/>
    <property type="project" value="TreeGrafter"/>
</dbReference>
<dbReference type="PANTHER" id="PTHR43156">
    <property type="entry name" value="STAGE II SPORULATION PROTEIN E-RELATED"/>
    <property type="match status" value="1"/>
</dbReference>
<dbReference type="RefSeq" id="WP_288184540.1">
    <property type="nucleotide sequence ID" value="NZ_LT608335.1"/>
</dbReference>
<name>A0A212LV79_9FIRM</name>
<evidence type="ECO:0000313" key="3">
    <source>
        <dbReference type="EMBL" id="SCM81524.1"/>
    </source>
</evidence>
<gene>
    <name evidence="3" type="ORF">KL86SPO_40008</name>
</gene>
<dbReference type="AlphaFoldDB" id="A0A212LV79"/>
<dbReference type="Pfam" id="PF13426">
    <property type="entry name" value="PAS_9"/>
    <property type="match status" value="1"/>
</dbReference>
<dbReference type="SUPFAM" id="SSF55785">
    <property type="entry name" value="PYP-like sensor domain (PAS domain)"/>
    <property type="match status" value="1"/>
</dbReference>
<dbReference type="SMART" id="SM00331">
    <property type="entry name" value="PP2C_SIG"/>
    <property type="match status" value="1"/>
</dbReference>